<keyword evidence="2" id="KW-1133">Transmembrane helix</keyword>
<feature type="region of interest" description="Disordered" evidence="1">
    <location>
        <begin position="258"/>
        <end position="284"/>
    </location>
</feature>
<gene>
    <name evidence="3" type="ORF">AAHA92_23785</name>
</gene>
<evidence type="ECO:0000313" key="3">
    <source>
        <dbReference type="EMBL" id="KAL1547288.1"/>
    </source>
</evidence>
<accession>A0ABD1GT24</accession>
<sequence length="424" mass="46819">MAELCLMASHGCHPPGLGVGSHQELAPIRVSDEFHHFLPCNGSRQDLVDPLSFNLSGLQKQEWRSPSGLLDPTTYSDLARRVGGVQSLSFKTDTNLDSVPFGSKIVERCAKHEKILKLLTSGSIEEEDPLLNLSMLYDLAGPQSLIADLPQLIYPTGELFFKEPSLDLAEDRSYTSTEMADMLTIISDIHSLKKTNKSSRQTMLVPYFERYPSHQLLRFKVQTLSCAVRLNLTGVSSRFHRRRKASASTNASKLATEKVRFPKSHDKVKEKTPRKKKTARDSYNSSNLHACESLLSVIMERKQPGGNTIHSLKKSGPQLPRFLTQFSASIAGTGIAVVLSVLCRVAYNRLPLCGSKILSTGLGLGLVWLAWAVNRLRDTVVSISKTSGKGDLKEEEMVSALDRNLKDIYFRAIALVAVVALKVA</sequence>
<keyword evidence="2" id="KW-0472">Membrane</keyword>
<feature type="transmembrane region" description="Helical" evidence="2">
    <location>
        <begin position="357"/>
        <end position="374"/>
    </location>
</feature>
<dbReference type="Proteomes" id="UP001567538">
    <property type="component" value="Unassembled WGS sequence"/>
</dbReference>
<dbReference type="PANTHER" id="PTHR35095:SF1">
    <property type="entry name" value="OS05G0143300 PROTEIN"/>
    <property type="match status" value="1"/>
</dbReference>
<evidence type="ECO:0000313" key="4">
    <source>
        <dbReference type="Proteomes" id="UP001567538"/>
    </source>
</evidence>
<comment type="caution">
    <text evidence="3">The sequence shown here is derived from an EMBL/GenBank/DDBJ whole genome shotgun (WGS) entry which is preliminary data.</text>
</comment>
<feature type="transmembrane region" description="Helical" evidence="2">
    <location>
        <begin position="322"/>
        <end position="345"/>
    </location>
</feature>
<feature type="compositionally biased region" description="Basic and acidic residues" evidence="1">
    <location>
        <begin position="258"/>
        <end position="271"/>
    </location>
</feature>
<evidence type="ECO:0000256" key="2">
    <source>
        <dbReference type="SAM" id="Phobius"/>
    </source>
</evidence>
<dbReference type="AlphaFoldDB" id="A0ABD1GT24"/>
<reference evidence="3 4" key="1">
    <citation type="submission" date="2024-06" db="EMBL/GenBank/DDBJ databases">
        <title>A chromosome level genome sequence of Diviner's sage (Salvia divinorum).</title>
        <authorList>
            <person name="Ford S.A."/>
            <person name="Ro D.-K."/>
            <person name="Ness R.W."/>
            <person name="Phillips M.A."/>
        </authorList>
    </citation>
    <scope>NUCLEOTIDE SEQUENCE [LARGE SCALE GENOMIC DNA]</scope>
    <source>
        <strain evidence="3">SAF-2024a</strain>
        <tissue evidence="3">Leaf</tissue>
    </source>
</reference>
<dbReference type="PANTHER" id="PTHR35095">
    <property type="entry name" value="OS05G0143300 PROTEIN"/>
    <property type="match status" value="1"/>
</dbReference>
<protein>
    <submittedName>
        <fullName evidence="3">Uncharacterized protein</fullName>
    </submittedName>
</protein>
<evidence type="ECO:0000256" key="1">
    <source>
        <dbReference type="SAM" id="MobiDB-lite"/>
    </source>
</evidence>
<proteinExistence type="predicted"/>
<keyword evidence="4" id="KW-1185">Reference proteome</keyword>
<dbReference type="EMBL" id="JBEAFC010000008">
    <property type="protein sequence ID" value="KAL1547288.1"/>
    <property type="molecule type" value="Genomic_DNA"/>
</dbReference>
<keyword evidence="2" id="KW-0812">Transmembrane</keyword>
<name>A0ABD1GT24_SALDI</name>
<organism evidence="3 4">
    <name type="scientific">Salvia divinorum</name>
    <name type="common">Maria pastora</name>
    <name type="synonym">Diviner's sage</name>
    <dbReference type="NCBI Taxonomy" id="28513"/>
    <lineage>
        <taxon>Eukaryota</taxon>
        <taxon>Viridiplantae</taxon>
        <taxon>Streptophyta</taxon>
        <taxon>Embryophyta</taxon>
        <taxon>Tracheophyta</taxon>
        <taxon>Spermatophyta</taxon>
        <taxon>Magnoliopsida</taxon>
        <taxon>eudicotyledons</taxon>
        <taxon>Gunneridae</taxon>
        <taxon>Pentapetalae</taxon>
        <taxon>asterids</taxon>
        <taxon>lamiids</taxon>
        <taxon>Lamiales</taxon>
        <taxon>Lamiaceae</taxon>
        <taxon>Nepetoideae</taxon>
        <taxon>Mentheae</taxon>
        <taxon>Salviinae</taxon>
        <taxon>Salvia</taxon>
        <taxon>Salvia subgen. Calosphace</taxon>
    </lineage>
</organism>